<evidence type="ECO:0000256" key="8">
    <source>
        <dbReference type="PROSITE-ProRule" id="PRU00284"/>
    </source>
</evidence>
<dbReference type="AlphaFoldDB" id="A0A4P8L1A7"/>
<dbReference type="GO" id="GO:0004888">
    <property type="term" value="F:transmembrane signaling receptor activity"/>
    <property type="evidence" value="ECO:0007669"/>
    <property type="project" value="InterPro"/>
</dbReference>
<dbReference type="InterPro" id="IPR004090">
    <property type="entry name" value="Chemotax_Me-accpt_rcpt"/>
</dbReference>
<evidence type="ECO:0000256" key="6">
    <source>
        <dbReference type="ARBA" id="ARBA00023136"/>
    </source>
</evidence>
<dbReference type="SUPFAM" id="SSF103190">
    <property type="entry name" value="Sensory domain-like"/>
    <property type="match status" value="1"/>
</dbReference>
<dbReference type="Proteomes" id="UP000298602">
    <property type="component" value="Chromosome"/>
</dbReference>
<dbReference type="KEGG" id="dax:FDQ92_04770"/>
<dbReference type="PRINTS" id="PR00260">
    <property type="entry name" value="CHEMTRNSDUCR"/>
</dbReference>
<feature type="transmembrane region" description="Helical" evidence="10">
    <location>
        <begin position="301"/>
        <end position="320"/>
    </location>
</feature>
<dbReference type="PROSITE" id="PS50111">
    <property type="entry name" value="CHEMOTAXIS_TRANSDUC_2"/>
    <property type="match status" value="1"/>
</dbReference>
<evidence type="ECO:0000256" key="9">
    <source>
        <dbReference type="SAM" id="MobiDB-lite"/>
    </source>
</evidence>
<keyword evidence="3" id="KW-0145">Chemotaxis</keyword>
<dbReference type="CDD" id="cd12912">
    <property type="entry name" value="PDC2_MCP_like"/>
    <property type="match status" value="1"/>
</dbReference>
<keyword evidence="5 10" id="KW-1133">Transmembrane helix</keyword>
<evidence type="ECO:0000259" key="11">
    <source>
        <dbReference type="PROSITE" id="PS50111"/>
    </source>
</evidence>
<dbReference type="InterPro" id="IPR004089">
    <property type="entry name" value="MCPsignal_dom"/>
</dbReference>
<dbReference type="InterPro" id="IPR051310">
    <property type="entry name" value="MCP_chemotaxis"/>
</dbReference>
<comment type="subcellular location">
    <subcellularLocation>
        <location evidence="1">Cell membrane</location>
        <topology evidence="1">Multi-pass membrane protein</topology>
    </subcellularLocation>
</comment>
<organism evidence="12 13">
    <name type="scientific">Desulfoglaeba alkanexedens ALDC</name>
    <dbReference type="NCBI Taxonomy" id="980445"/>
    <lineage>
        <taxon>Bacteria</taxon>
        <taxon>Pseudomonadati</taxon>
        <taxon>Thermodesulfobacteriota</taxon>
        <taxon>Syntrophobacteria</taxon>
        <taxon>Syntrophobacterales</taxon>
        <taxon>Syntrophobacteraceae</taxon>
        <taxon>Desulfoglaeba</taxon>
    </lineage>
</organism>
<dbReference type="SUPFAM" id="SSF58104">
    <property type="entry name" value="Methyl-accepting chemotaxis protein (MCP) signaling domain"/>
    <property type="match status" value="1"/>
</dbReference>
<reference evidence="12 13" key="1">
    <citation type="submission" date="2019-05" db="EMBL/GenBank/DDBJ databases">
        <title>The Complete Genome Sequence of the n-alkane-degrading Desulfoglaeba alkanexedens ALDC reveals multiple alkylsuccinate synthase gene clusters.</title>
        <authorList>
            <person name="Callaghan A.V."/>
            <person name="Davidova I.A."/>
            <person name="Duncan K.E."/>
            <person name="Morris B."/>
            <person name="McInerney M.J."/>
        </authorList>
    </citation>
    <scope>NUCLEOTIDE SEQUENCE [LARGE SCALE GENOMIC DNA]</scope>
    <source>
        <strain evidence="12 13">ALDC</strain>
    </source>
</reference>
<dbReference type="PANTHER" id="PTHR43531:SF11">
    <property type="entry name" value="METHYL-ACCEPTING CHEMOTAXIS PROTEIN 3"/>
    <property type="match status" value="1"/>
</dbReference>
<evidence type="ECO:0000256" key="3">
    <source>
        <dbReference type="ARBA" id="ARBA00022500"/>
    </source>
</evidence>
<dbReference type="GO" id="GO:0005886">
    <property type="term" value="C:plasma membrane"/>
    <property type="evidence" value="ECO:0007669"/>
    <property type="project" value="UniProtKB-SubCell"/>
</dbReference>
<evidence type="ECO:0000256" key="7">
    <source>
        <dbReference type="ARBA" id="ARBA00029447"/>
    </source>
</evidence>
<keyword evidence="2" id="KW-1003">Cell membrane</keyword>
<dbReference type="OrthoDB" id="5428110at2"/>
<dbReference type="InterPro" id="IPR033479">
    <property type="entry name" value="dCache_1"/>
</dbReference>
<reference evidence="12 13" key="2">
    <citation type="submission" date="2019-05" db="EMBL/GenBank/DDBJ databases">
        <authorList>
            <person name="Suflita J.M."/>
            <person name="Marks C.R."/>
        </authorList>
    </citation>
    <scope>NUCLEOTIDE SEQUENCE [LARGE SCALE GENOMIC DNA]</scope>
    <source>
        <strain evidence="12 13">ALDC</strain>
    </source>
</reference>
<dbReference type="Pfam" id="PF00015">
    <property type="entry name" value="MCPsignal"/>
    <property type="match status" value="1"/>
</dbReference>
<dbReference type="InterPro" id="IPR029151">
    <property type="entry name" value="Sensor-like_sf"/>
</dbReference>
<evidence type="ECO:0000256" key="1">
    <source>
        <dbReference type="ARBA" id="ARBA00004651"/>
    </source>
</evidence>
<keyword evidence="4 10" id="KW-0812">Transmembrane</keyword>
<keyword evidence="13" id="KW-1185">Reference proteome</keyword>
<dbReference type="RefSeq" id="WP_137423518.1">
    <property type="nucleotide sequence ID" value="NZ_CP040098.1"/>
</dbReference>
<evidence type="ECO:0000256" key="4">
    <source>
        <dbReference type="ARBA" id="ARBA00022692"/>
    </source>
</evidence>
<dbReference type="SMART" id="SM00283">
    <property type="entry name" value="MA"/>
    <property type="match status" value="1"/>
</dbReference>
<proteinExistence type="inferred from homology"/>
<dbReference type="Gene3D" id="1.10.287.950">
    <property type="entry name" value="Methyl-accepting chemotaxis protein"/>
    <property type="match status" value="1"/>
</dbReference>
<comment type="similarity">
    <text evidence="7">Belongs to the methyl-accepting chemotaxis (MCP) protein family.</text>
</comment>
<feature type="transmembrane region" description="Helical" evidence="10">
    <location>
        <begin position="12"/>
        <end position="30"/>
    </location>
</feature>
<evidence type="ECO:0000256" key="10">
    <source>
        <dbReference type="SAM" id="Phobius"/>
    </source>
</evidence>
<keyword evidence="6 10" id="KW-0472">Membrane</keyword>
<protein>
    <recommendedName>
        <fullName evidence="11">Methyl-accepting transducer domain-containing protein</fullName>
    </recommendedName>
</protein>
<evidence type="ECO:0000313" key="13">
    <source>
        <dbReference type="Proteomes" id="UP000298602"/>
    </source>
</evidence>
<dbReference type="Gene3D" id="3.30.450.20">
    <property type="entry name" value="PAS domain"/>
    <property type="match status" value="1"/>
</dbReference>
<dbReference type="GO" id="GO:0006935">
    <property type="term" value="P:chemotaxis"/>
    <property type="evidence" value="ECO:0007669"/>
    <property type="project" value="UniProtKB-KW"/>
</dbReference>
<name>A0A4P8L1A7_9BACT</name>
<dbReference type="Pfam" id="PF02743">
    <property type="entry name" value="dCache_1"/>
    <property type="match status" value="1"/>
</dbReference>
<gene>
    <name evidence="12" type="ORF">FDQ92_04770</name>
</gene>
<accession>A0A4P8L1A7</accession>
<feature type="region of interest" description="Disordered" evidence="9">
    <location>
        <begin position="582"/>
        <end position="638"/>
    </location>
</feature>
<feature type="domain" description="Methyl-accepting transducer" evidence="11">
    <location>
        <begin position="338"/>
        <end position="567"/>
    </location>
</feature>
<evidence type="ECO:0000256" key="5">
    <source>
        <dbReference type="ARBA" id="ARBA00022989"/>
    </source>
</evidence>
<dbReference type="PANTHER" id="PTHR43531">
    <property type="entry name" value="PROTEIN ICFG"/>
    <property type="match status" value="1"/>
</dbReference>
<keyword evidence="8" id="KW-0807">Transducer</keyword>
<dbReference type="GO" id="GO:0007165">
    <property type="term" value="P:signal transduction"/>
    <property type="evidence" value="ECO:0007669"/>
    <property type="project" value="UniProtKB-KW"/>
</dbReference>
<sequence>MRRLSFKVKLLLGPVFTILVPMIFVVFLLVPHFEGILYRMLTEQKTATASGLARSVDLVLAEQARLANALAAGYANFSGMGFQFYAGMSLDDQMLEKLRFQLGSALERLGDNYEGLFLVDAKGIAFAGALRTGDPDPYRGEDLSQDPFFQDVMNTGKETVSPVFASAGSGLPAVRILAPIRADGETVLGALGLILNLSPFMDMVTQSRWGQTGYVFLTDATGKVIAHPRQDFILKLNIHEIEGMESVATALAAGRAGTQRYVFEGEENWCAFSPVPAASWAVVATQTVRELAAPVTRIRRLVLWGGAAFLGSALIVVMLWSGRVSRTLGDLTASVRTSAAAFSQDAQNIFEVSCLASKEASSQAAAIEETAASAEEISTVAQANAQRTGEALDRIRQTRTLLDRAAQEVDRLGSSMAATQRSGEASSKVVTTIDEIAFQTNLLAINASVEAARAGNAGAGFSVIAEAVRRLANQSSEAAQDTTQRIQSMLHQIHEDARTVAEVERSFKQIVEAVTRSMELIESIATANREQTHEVSRINEALQEIREAAVKGTACSEQAASASEGIRNRSRELEHIASRLAETVGITGNGSRAEKKPQSTSTPNGPKTVADTAVEKLTEAPQARPALPPSTYSSTRLN</sequence>
<evidence type="ECO:0000313" key="12">
    <source>
        <dbReference type="EMBL" id="QCQ21549.1"/>
    </source>
</evidence>
<evidence type="ECO:0000256" key="2">
    <source>
        <dbReference type="ARBA" id="ARBA00022475"/>
    </source>
</evidence>
<dbReference type="EMBL" id="CP040098">
    <property type="protein sequence ID" value="QCQ21549.1"/>
    <property type="molecule type" value="Genomic_DNA"/>
</dbReference>